<name>A0A4R1Y9W7_ACICA</name>
<protein>
    <recommendedName>
        <fullName evidence="3">Transcriptional regulator</fullName>
    </recommendedName>
</protein>
<dbReference type="AlphaFoldDB" id="A0A4R1Y9W7"/>
<dbReference type="Proteomes" id="UP000294963">
    <property type="component" value="Unassembled WGS sequence"/>
</dbReference>
<evidence type="ECO:0000313" key="1">
    <source>
        <dbReference type="EMBL" id="TCM69983.1"/>
    </source>
</evidence>
<proteinExistence type="predicted"/>
<dbReference type="GO" id="GO:0003677">
    <property type="term" value="F:DNA binding"/>
    <property type="evidence" value="ECO:0007669"/>
    <property type="project" value="InterPro"/>
</dbReference>
<comment type="caution">
    <text evidence="1">The sequence shown here is derived from an EMBL/GenBank/DDBJ whole genome shotgun (WGS) entry which is preliminary data.</text>
</comment>
<keyword evidence="2" id="KW-1185">Reference proteome</keyword>
<gene>
    <name evidence="1" type="ORF">EC844_102259</name>
</gene>
<evidence type="ECO:0000313" key="2">
    <source>
        <dbReference type="Proteomes" id="UP000294963"/>
    </source>
</evidence>
<dbReference type="OrthoDB" id="5636356at2"/>
<organism evidence="1 2">
    <name type="scientific">Acinetobacter calcoaceticus</name>
    <dbReference type="NCBI Taxonomy" id="471"/>
    <lineage>
        <taxon>Bacteria</taxon>
        <taxon>Pseudomonadati</taxon>
        <taxon>Pseudomonadota</taxon>
        <taxon>Gammaproteobacteria</taxon>
        <taxon>Moraxellales</taxon>
        <taxon>Moraxellaceae</taxon>
        <taxon>Acinetobacter</taxon>
        <taxon>Acinetobacter calcoaceticus/baumannii complex</taxon>
    </lineage>
</organism>
<dbReference type="EMBL" id="SLVJ01000002">
    <property type="protein sequence ID" value="TCM69983.1"/>
    <property type="molecule type" value="Genomic_DNA"/>
</dbReference>
<accession>A0A4R1Y9W7</accession>
<dbReference type="Gene3D" id="1.10.260.40">
    <property type="entry name" value="lambda repressor-like DNA-binding domains"/>
    <property type="match status" value="1"/>
</dbReference>
<dbReference type="InterPro" id="IPR010982">
    <property type="entry name" value="Lambda_DNA-bd_dom_sf"/>
</dbReference>
<reference evidence="1 2" key="1">
    <citation type="submission" date="2019-03" db="EMBL/GenBank/DDBJ databases">
        <title>Genomic analyses of the natural microbiome of Caenorhabditis elegans.</title>
        <authorList>
            <person name="Samuel B."/>
        </authorList>
    </citation>
    <scope>NUCLEOTIDE SEQUENCE [LARGE SCALE GENOMIC DNA]</scope>
    <source>
        <strain evidence="1 2">JUb89</strain>
    </source>
</reference>
<evidence type="ECO:0008006" key="3">
    <source>
        <dbReference type="Google" id="ProtNLM"/>
    </source>
</evidence>
<sequence>MSNHQEKKAFSARLTQALIQARHPLSPTHIANEFNLRYLGQAISIQSANNWILGKAIPNQDKLAVLSIWLNVSNQWLRFGDADPQSSLAIEANSEDIDFFLKYRSLTNLQKKLIHDLLQELR</sequence>